<keyword evidence="4" id="KW-1185">Reference proteome</keyword>
<feature type="transmembrane region" description="Helical" evidence="1">
    <location>
        <begin position="63"/>
        <end position="86"/>
    </location>
</feature>
<feature type="domain" description="DUF4220" evidence="2">
    <location>
        <begin position="68"/>
        <end position="418"/>
    </location>
</feature>
<proteinExistence type="predicted"/>
<dbReference type="Pfam" id="PF13968">
    <property type="entry name" value="DUF4220"/>
    <property type="match status" value="1"/>
</dbReference>
<organism evidence="3 4">
    <name type="scientific">Flemingia macrophylla</name>
    <dbReference type="NCBI Taxonomy" id="520843"/>
    <lineage>
        <taxon>Eukaryota</taxon>
        <taxon>Viridiplantae</taxon>
        <taxon>Streptophyta</taxon>
        <taxon>Embryophyta</taxon>
        <taxon>Tracheophyta</taxon>
        <taxon>Spermatophyta</taxon>
        <taxon>Magnoliopsida</taxon>
        <taxon>eudicotyledons</taxon>
        <taxon>Gunneridae</taxon>
        <taxon>Pentapetalae</taxon>
        <taxon>rosids</taxon>
        <taxon>fabids</taxon>
        <taxon>Fabales</taxon>
        <taxon>Fabaceae</taxon>
        <taxon>Papilionoideae</taxon>
        <taxon>50 kb inversion clade</taxon>
        <taxon>NPAAA clade</taxon>
        <taxon>indigoferoid/millettioid clade</taxon>
        <taxon>Phaseoleae</taxon>
        <taxon>Flemingia</taxon>
    </lineage>
</organism>
<dbReference type="AlphaFoldDB" id="A0ABD1LN74"/>
<evidence type="ECO:0000313" key="4">
    <source>
        <dbReference type="Proteomes" id="UP001603857"/>
    </source>
</evidence>
<keyword evidence="1" id="KW-0812">Transmembrane</keyword>
<gene>
    <name evidence="3" type="ORF">Fmac_024032</name>
</gene>
<dbReference type="InterPro" id="IPR007658">
    <property type="entry name" value="DUF594"/>
</dbReference>
<dbReference type="Proteomes" id="UP001603857">
    <property type="component" value="Unassembled WGS sequence"/>
</dbReference>
<dbReference type="Pfam" id="PF04578">
    <property type="entry name" value="DUF594"/>
    <property type="match status" value="1"/>
</dbReference>
<evidence type="ECO:0000256" key="1">
    <source>
        <dbReference type="SAM" id="Phobius"/>
    </source>
</evidence>
<dbReference type="EMBL" id="JBGMDY010000008">
    <property type="protein sequence ID" value="KAL2324974.1"/>
    <property type="molecule type" value="Genomic_DNA"/>
</dbReference>
<feature type="transmembrane region" description="Helical" evidence="1">
    <location>
        <begin position="27"/>
        <end position="51"/>
    </location>
</feature>
<dbReference type="InterPro" id="IPR025315">
    <property type="entry name" value="DUF4220"/>
</dbReference>
<feature type="transmembrane region" description="Helical" evidence="1">
    <location>
        <begin position="346"/>
        <end position="367"/>
    </location>
</feature>
<accession>A0ABD1LN74</accession>
<reference evidence="3 4" key="1">
    <citation type="submission" date="2024-08" db="EMBL/GenBank/DDBJ databases">
        <title>Insights into the chromosomal genome structure of Flemingia macrophylla.</title>
        <authorList>
            <person name="Ding Y."/>
            <person name="Zhao Y."/>
            <person name="Bi W."/>
            <person name="Wu M."/>
            <person name="Zhao G."/>
            <person name="Gong Y."/>
            <person name="Li W."/>
            <person name="Zhang P."/>
        </authorList>
    </citation>
    <scope>NUCLEOTIDE SEQUENCE [LARGE SCALE GENOMIC DNA]</scope>
    <source>
        <strain evidence="3">DYQJB</strain>
        <tissue evidence="3">Leaf</tissue>
    </source>
</reference>
<feature type="transmembrane region" description="Helical" evidence="1">
    <location>
        <begin position="98"/>
        <end position="121"/>
    </location>
</feature>
<feature type="transmembrane region" description="Helical" evidence="1">
    <location>
        <begin position="314"/>
        <end position="334"/>
    </location>
</feature>
<dbReference type="PANTHER" id="PTHR31325">
    <property type="entry name" value="OS01G0798800 PROTEIN-RELATED"/>
    <property type="match status" value="1"/>
</dbReference>
<comment type="caution">
    <text evidence="3">The sequence shown here is derived from an EMBL/GenBank/DDBJ whole genome shotgun (WGS) entry which is preliminary data.</text>
</comment>
<evidence type="ECO:0000313" key="3">
    <source>
        <dbReference type="EMBL" id="KAL2324974.1"/>
    </source>
</evidence>
<sequence>MLLDAVTSFIHSVETKLNDVIPDLTKVVWNILELRLLVLTSFFLQLFLMLFGNRRKYRADTRLHISVWFCYLSADWIATIALGILSKDSKNPSVDPNFIIMAIWAPLLLVHLGGPDTITAYSLEDNELWLRHLLGLTYQLAIAIYVVYSSWNGSNLNYVTFPIMVAGIIKYGERTWSLWLGSSKKFRESILPPPDSGPNYAKFMDDYTAKKVEGYKVELKVESAPLLDHSQGAISNESIQDASSLHNGFYFFTIFECLFADLILSFQDHHSSQNFFQRDNVSWNQTFQIIEVELGLMYDKLYTKAVVTYSRLGFFLKFVTFLCTLSAFVTFSYLIDNAHIDLDRLITLVLFAGAIFLEIYAVIVLLSSSWTMHWLSKHKTNSKMGFLHNSISCFQRCFKLSHTKRWSNLMSQFNLISFCLKDKPVTCMKIQMFFRIYQFFEKSYYQYTETVPGELKKLIFEQLREKSWKATGTEACKTLCAQRGDRVLQEKEDCGDIAWSTKVEFDQSLLLWHIATDLCYYSDANASSSSSVIQDCQISKFLSNYMLYLLVMCPFMLPNGIGHIRFDDTCAEASELLQERKYISEREQVCQVIFRVNTDVPPSKVKGDRSKSVLFDACRLAKSLVSLETEKKWSKEEKWEMISHVWVEMLCHAASQCGGLHHAKQLSRGGELLTHVWLLMAHLGITEQFQISQGHIRTKLNLS</sequence>
<name>A0ABD1LN74_9FABA</name>
<keyword evidence="1" id="KW-0472">Membrane</keyword>
<protein>
    <recommendedName>
        <fullName evidence="2">DUF4220 domain-containing protein</fullName>
    </recommendedName>
</protein>
<keyword evidence="1" id="KW-1133">Transmembrane helix</keyword>
<evidence type="ECO:0000259" key="2">
    <source>
        <dbReference type="Pfam" id="PF13968"/>
    </source>
</evidence>
<feature type="transmembrane region" description="Helical" evidence="1">
    <location>
        <begin position="133"/>
        <end position="151"/>
    </location>
</feature>